<evidence type="ECO:0000313" key="3">
    <source>
        <dbReference type="Proteomes" id="UP000610966"/>
    </source>
</evidence>
<feature type="compositionally biased region" description="Polar residues" evidence="1">
    <location>
        <begin position="181"/>
        <end position="205"/>
    </location>
</feature>
<dbReference type="RefSeq" id="WP_204010764.1">
    <property type="nucleotide sequence ID" value="NZ_BOOG01000007.1"/>
</dbReference>
<reference evidence="2" key="1">
    <citation type="submission" date="2021-01" db="EMBL/GenBank/DDBJ databases">
        <title>Whole genome shotgun sequence of Sphaerimonospora thailandensis NBRC 107569.</title>
        <authorList>
            <person name="Komaki H."/>
            <person name="Tamura T."/>
        </authorList>
    </citation>
    <scope>NUCLEOTIDE SEQUENCE</scope>
    <source>
        <strain evidence="2">NBRC 107569</strain>
    </source>
</reference>
<sequence length="213" mass="23798">MEDHYADPLPEAAAYGFQRALQIAPAAVTTAQVLLQMKTQRLREQTERQRQAAETLHAQERAEHHAARLQWLPANNPAWLRSADLLQVSRAWGAAMPYAAHDPGAERARLKCEERLRQLHPYGMNRYDRLRADGLNPADAMRQAAPFFAREPHPRTGHSAPTRKELPAAVKLAQQGFPHSINDTVRANRSGTTTATAVRASTQGQRPAPNRKQ</sequence>
<name>A0A8J3VXX6_9ACTN</name>
<dbReference type="Proteomes" id="UP000610966">
    <property type="component" value="Unassembled WGS sequence"/>
</dbReference>
<keyword evidence="3" id="KW-1185">Reference proteome</keyword>
<protein>
    <submittedName>
        <fullName evidence="2">Uncharacterized protein</fullName>
    </submittedName>
</protein>
<dbReference type="EMBL" id="BOOG01000007">
    <property type="protein sequence ID" value="GIH68375.1"/>
    <property type="molecule type" value="Genomic_DNA"/>
</dbReference>
<feature type="region of interest" description="Disordered" evidence="1">
    <location>
        <begin position="176"/>
        <end position="213"/>
    </location>
</feature>
<evidence type="ECO:0000313" key="2">
    <source>
        <dbReference type="EMBL" id="GIH68375.1"/>
    </source>
</evidence>
<dbReference type="AlphaFoldDB" id="A0A8J3VXX6"/>
<comment type="caution">
    <text evidence="2">The sequence shown here is derived from an EMBL/GenBank/DDBJ whole genome shotgun (WGS) entry which is preliminary data.</text>
</comment>
<organism evidence="2 3">
    <name type="scientific">Sphaerimonospora thailandensis</name>
    <dbReference type="NCBI Taxonomy" id="795644"/>
    <lineage>
        <taxon>Bacteria</taxon>
        <taxon>Bacillati</taxon>
        <taxon>Actinomycetota</taxon>
        <taxon>Actinomycetes</taxon>
        <taxon>Streptosporangiales</taxon>
        <taxon>Streptosporangiaceae</taxon>
        <taxon>Sphaerimonospora</taxon>
    </lineage>
</organism>
<gene>
    <name evidence="2" type="ORF">Mth01_06280</name>
</gene>
<evidence type="ECO:0000256" key="1">
    <source>
        <dbReference type="SAM" id="MobiDB-lite"/>
    </source>
</evidence>
<accession>A0A8J3VXX6</accession>
<proteinExistence type="predicted"/>